<keyword evidence="10" id="KW-0326">Glycosidase</keyword>
<dbReference type="Pfam" id="PF00150">
    <property type="entry name" value="Cellulase"/>
    <property type="match status" value="1"/>
</dbReference>
<feature type="compositionally biased region" description="Low complexity" evidence="16">
    <location>
        <begin position="109"/>
        <end position="123"/>
    </location>
</feature>
<dbReference type="Proteomes" id="UP000807469">
    <property type="component" value="Unassembled WGS sequence"/>
</dbReference>
<comment type="caution">
    <text evidence="19">The sequence shown here is derived from an EMBL/GenBank/DDBJ whole genome shotgun (WGS) entry which is preliminary data.</text>
</comment>
<keyword evidence="6" id="KW-0735">Signal-anchor</keyword>
<feature type="compositionally biased region" description="Gly residues" evidence="16">
    <location>
        <begin position="124"/>
        <end position="134"/>
    </location>
</feature>
<evidence type="ECO:0000256" key="8">
    <source>
        <dbReference type="ARBA" id="ARBA00023136"/>
    </source>
</evidence>
<dbReference type="PANTHER" id="PTHR31297:SF34">
    <property type="entry name" value="GLUCAN 1,3-BETA-GLUCOSIDASE 2"/>
    <property type="match status" value="1"/>
</dbReference>
<evidence type="ECO:0000256" key="14">
    <source>
        <dbReference type="ARBA" id="ARBA00038929"/>
    </source>
</evidence>
<evidence type="ECO:0000256" key="1">
    <source>
        <dbReference type="ARBA" id="ARBA00004401"/>
    </source>
</evidence>
<evidence type="ECO:0000256" key="16">
    <source>
        <dbReference type="SAM" id="MobiDB-lite"/>
    </source>
</evidence>
<evidence type="ECO:0000256" key="11">
    <source>
        <dbReference type="ARBA" id="ARBA00023316"/>
    </source>
</evidence>
<comment type="catalytic activity">
    <reaction evidence="12">
        <text>Successive hydrolysis of beta-D-glucose units from the non-reducing ends of (1-&gt;3)-beta-D-glucans, releasing alpha-glucose.</text>
        <dbReference type="EC" id="3.2.1.58"/>
    </reaction>
</comment>
<protein>
    <recommendedName>
        <fullName evidence="14">glucan 1,3-beta-glucosidase</fullName>
        <ecNumber evidence="14">3.2.1.58</ecNumber>
    </recommendedName>
    <alternativeName>
        <fullName evidence="15">Exo-1,3-beta-glucanase D</fullName>
    </alternativeName>
</protein>
<feature type="compositionally biased region" description="Low complexity" evidence="16">
    <location>
        <begin position="47"/>
        <end position="56"/>
    </location>
</feature>
<feature type="compositionally biased region" description="Low complexity" evidence="16">
    <location>
        <begin position="135"/>
        <end position="146"/>
    </location>
</feature>
<keyword evidence="5 19" id="KW-0378">Hydrolase</keyword>
<dbReference type="InterPro" id="IPR017853">
    <property type="entry name" value="GH"/>
</dbReference>
<evidence type="ECO:0000313" key="19">
    <source>
        <dbReference type="EMBL" id="KAF9481122.1"/>
    </source>
</evidence>
<feature type="region of interest" description="Disordered" evidence="16">
    <location>
        <begin position="106"/>
        <end position="150"/>
    </location>
</feature>
<evidence type="ECO:0000256" key="3">
    <source>
        <dbReference type="ARBA" id="ARBA00022475"/>
    </source>
</evidence>
<evidence type="ECO:0000256" key="6">
    <source>
        <dbReference type="ARBA" id="ARBA00022968"/>
    </source>
</evidence>
<reference evidence="19" key="1">
    <citation type="submission" date="2020-11" db="EMBL/GenBank/DDBJ databases">
        <authorList>
            <consortium name="DOE Joint Genome Institute"/>
            <person name="Ahrendt S."/>
            <person name="Riley R."/>
            <person name="Andreopoulos W."/>
            <person name="Labutti K."/>
            <person name="Pangilinan J."/>
            <person name="Ruiz-Duenas F.J."/>
            <person name="Barrasa J.M."/>
            <person name="Sanchez-Garcia M."/>
            <person name="Camarero S."/>
            <person name="Miyauchi S."/>
            <person name="Serrano A."/>
            <person name="Linde D."/>
            <person name="Babiker R."/>
            <person name="Drula E."/>
            <person name="Ayuso-Fernandez I."/>
            <person name="Pacheco R."/>
            <person name="Padilla G."/>
            <person name="Ferreira P."/>
            <person name="Barriuso J."/>
            <person name="Kellner H."/>
            <person name="Castanera R."/>
            <person name="Alfaro M."/>
            <person name="Ramirez L."/>
            <person name="Pisabarro A.G."/>
            <person name="Kuo A."/>
            <person name="Tritt A."/>
            <person name="Lipzen A."/>
            <person name="He G."/>
            <person name="Yan M."/>
            <person name="Ng V."/>
            <person name="Cullen D."/>
            <person name="Martin F."/>
            <person name="Rosso M.-N."/>
            <person name="Henrissat B."/>
            <person name="Hibbett D."/>
            <person name="Martinez A.T."/>
            <person name="Grigoriev I.V."/>
        </authorList>
    </citation>
    <scope>NUCLEOTIDE SEQUENCE</scope>
    <source>
        <strain evidence="19">CIRM-BRFM 674</strain>
    </source>
</reference>
<evidence type="ECO:0000259" key="18">
    <source>
        <dbReference type="Pfam" id="PF00150"/>
    </source>
</evidence>
<dbReference type="EC" id="3.2.1.58" evidence="14"/>
<evidence type="ECO:0000256" key="13">
    <source>
        <dbReference type="ARBA" id="ARBA00037126"/>
    </source>
</evidence>
<evidence type="ECO:0000313" key="20">
    <source>
        <dbReference type="Proteomes" id="UP000807469"/>
    </source>
</evidence>
<dbReference type="GO" id="GO:0071555">
    <property type="term" value="P:cell wall organization"/>
    <property type="evidence" value="ECO:0007669"/>
    <property type="project" value="UniProtKB-KW"/>
</dbReference>
<keyword evidence="8 17" id="KW-0472">Membrane</keyword>
<dbReference type="EMBL" id="MU155183">
    <property type="protein sequence ID" value="KAF9481122.1"/>
    <property type="molecule type" value="Genomic_DNA"/>
</dbReference>
<name>A0A9P5Z426_9AGAR</name>
<evidence type="ECO:0000256" key="12">
    <source>
        <dbReference type="ARBA" id="ARBA00036824"/>
    </source>
</evidence>
<dbReference type="SUPFAM" id="SSF51445">
    <property type="entry name" value="(Trans)glycosidases"/>
    <property type="match status" value="1"/>
</dbReference>
<evidence type="ECO:0000256" key="4">
    <source>
        <dbReference type="ARBA" id="ARBA00022692"/>
    </source>
</evidence>
<proteinExistence type="inferred from homology"/>
<comment type="function">
    <text evidence="13">Glucosidase involved in the degradation of cellulosic biomass. Active on lichenan.</text>
</comment>
<evidence type="ECO:0000256" key="9">
    <source>
        <dbReference type="ARBA" id="ARBA00023180"/>
    </source>
</evidence>
<keyword evidence="4 17" id="KW-0812">Transmembrane</keyword>
<dbReference type="Gene3D" id="3.20.20.80">
    <property type="entry name" value="Glycosidases"/>
    <property type="match status" value="1"/>
</dbReference>
<evidence type="ECO:0000256" key="2">
    <source>
        <dbReference type="ARBA" id="ARBA00005641"/>
    </source>
</evidence>
<dbReference type="OrthoDB" id="62120at2759"/>
<dbReference type="InterPro" id="IPR050386">
    <property type="entry name" value="Glycosyl_hydrolase_5"/>
</dbReference>
<keyword evidence="7 17" id="KW-1133">Transmembrane helix</keyword>
<organism evidence="19 20">
    <name type="scientific">Pholiota conissans</name>
    <dbReference type="NCBI Taxonomy" id="109636"/>
    <lineage>
        <taxon>Eukaryota</taxon>
        <taxon>Fungi</taxon>
        <taxon>Dikarya</taxon>
        <taxon>Basidiomycota</taxon>
        <taxon>Agaricomycotina</taxon>
        <taxon>Agaricomycetes</taxon>
        <taxon>Agaricomycetidae</taxon>
        <taxon>Agaricales</taxon>
        <taxon>Agaricineae</taxon>
        <taxon>Strophariaceae</taxon>
        <taxon>Pholiota</taxon>
    </lineage>
</organism>
<dbReference type="GO" id="GO:0009251">
    <property type="term" value="P:glucan catabolic process"/>
    <property type="evidence" value="ECO:0007669"/>
    <property type="project" value="TreeGrafter"/>
</dbReference>
<evidence type="ECO:0000256" key="7">
    <source>
        <dbReference type="ARBA" id="ARBA00022989"/>
    </source>
</evidence>
<feature type="domain" description="Glycoside hydrolase family 5" evidence="18">
    <location>
        <begin position="251"/>
        <end position="410"/>
    </location>
</feature>
<keyword evidence="9" id="KW-0325">Glycoprotein</keyword>
<comment type="similarity">
    <text evidence="2">Belongs to the glycosyl hydrolase 5 (cellulase A) family.</text>
</comment>
<feature type="compositionally biased region" description="Basic and acidic residues" evidence="16">
    <location>
        <begin position="32"/>
        <end position="42"/>
    </location>
</feature>
<keyword evidence="3" id="KW-1003">Cell membrane</keyword>
<sequence length="703" mass="74799">MSHYKSLSTKDDVELTSSSRPSLGDLNDPWNDELHNMYRDDSPQPQPVSSRSPMSSTLLPQRDASGTVFVQKKKKRKRLIWIGLLVLAICAVAAAVAIAVVLTRKGGDSKTSSSSDSSSPSSGTSGGTSGGTTTGGTSSNNAATSGKTGSKIAMEDGTTFTYTNDFSGDWAWDPKSPFSAGGKAQSWSPRIGGEDWVWGTNVARGVNLGGWLVTEPFISPALFEEYVNVTGSGVVDEWTLSVAMGADLATKMENHYKTFITEKDFADIAAAGLNWVRIPIGFWAIETINDEPFLKGTSWTYMLKAIQWARKYGIRIYLDLHALPGSQNGWNHSGKSGPVNFMNGVMGLANAQRTLTYLRIIVEFVSQPQYRDVVGVVGIVNEILWATIGKDSVQSFYRAAHDTIRTSTGTGSGKGPYIAIHEGFQGPAIWEGFLAGADRLALDQHPYLAFTGDNSPIDEMAAKPCGWAMATNRSQSVFGVTLGGEFSTAINNCGLWLNGIGSTPSSPDCDTWDNWSAYSSATVAGLKNVALASMDALQNYFFWTWKIGNSTQLGTSSCPMWHYQLGLQQGWIPKDPREAIGHCAQVLGSSQIFDGTYPSTATGGAGAGTLDPVQSASHTFPPATISPSFSGAALSLLPTYTPTGSLKTLFAPTFTAAPSATVGTGWNNAADTQLAYVPISGCSYPNPWDAVTAPLPATTCSGP</sequence>
<dbReference type="GO" id="GO:0009986">
    <property type="term" value="C:cell surface"/>
    <property type="evidence" value="ECO:0007669"/>
    <property type="project" value="TreeGrafter"/>
</dbReference>
<feature type="region of interest" description="Disordered" evidence="16">
    <location>
        <begin position="1"/>
        <end position="60"/>
    </location>
</feature>
<dbReference type="GO" id="GO:0005886">
    <property type="term" value="C:plasma membrane"/>
    <property type="evidence" value="ECO:0007669"/>
    <property type="project" value="UniProtKB-SubCell"/>
</dbReference>
<dbReference type="PANTHER" id="PTHR31297">
    <property type="entry name" value="GLUCAN ENDO-1,6-BETA-GLUCOSIDASE B"/>
    <property type="match status" value="1"/>
</dbReference>
<dbReference type="GO" id="GO:0004338">
    <property type="term" value="F:glucan exo-1,3-beta-glucosidase activity"/>
    <property type="evidence" value="ECO:0007669"/>
    <property type="project" value="UniProtKB-EC"/>
</dbReference>
<keyword evidence="20" id="KW-1185">Reference proteome</keyword>
<comment type="subcellular location">
    <subcellularLocation>
        <location evidence="1">Cell membrane</location>
        <topology evidence="1">Single-pass type II membrane protein</topology>
    </subcellularLocation>
</comment>
<dbReference type="GO" id="GO:0005576">
    <property type="term" value="C:extracellular region"/>
    <property type="evidence" value="ECO:0007669"/>
    <property type="project" value="TreeGrafter"/>
</dbReference>
<evidence type="ECO:0000256" key="15">
    <source>
        <dbReference type="ARBA" id="ARBA00041260"/>
    </source>
</evidence>
<evidence type="ECO:0000256" key="5">
    <source>
        <dbReference type="ARBA" id="ARBA00022801"/>
    </source>
</evidence>
<feature type="transmembrane region" description="Helical" evidence="17">
    <location>
        <begin position="79"/>
        <end position="102"/>
    </location>
</feature>
<accession>A0A9P5Z426</accession>
<gene>
    <name evidence="19" type="ORF">BDN70DRAFT_876730</name>
</gene>
<dbReference type="InterPro" id="IPR001547">
    <property type="entry name" value="Glyco_hydro_5"/>
</dbReference>
<keyword evidence="11" id="KW-0961">Cell wall biogenesis/degradation</keyword>
<evidence type="ECO:0000256" key="10">
    <source>
        <dbReference type="ARBA" id="ARBA00023295"/>
    </source>
</evidence>
<dbReference type="AlphaFoldDB" id="A0A9P5Z426"/>
<evidence type="ECO:0000256" key="17">
    <source>
        <dbReference type="SAM" id="Phobius"/>
    </source>
</evidence>